<keyword evidence="2" id="KW-0472">Membrane</keyword>
<accession>A0A1G1VST7</accession>
<dbReference type="EMBL" id="MHCJ01000003">
    <property type="protein sequence ID" value="OGY18459.1"/>
    <property type="molecule type" value="Genomic_DNA"/>
</dbReference>
<name>A0A1G1VST7_9BACT</name>
<evidence type="ECO:0000256" key="2">
    <source>
        <dbReference type="SAM" id="Phobius"/>
    </source>
</evidence>
<proteinExistence type="predicted"/>
<evidence type="ECO:0000313" key="4">
    <source>
        <dbReference type="Proteomes" id="UP000179233"/>
    </source>
</evidence>
<organism evidence="3 4">
    <name type="scientific">Candidatus Chisholmbacteria bacterium RIFCSPHIGHO2_01_FULL_52_32</name>
    <dbReference type="NCBI Taxonomy" id="1797591"/>
    <lineage>
        <taxon>Bacteria</taxon>
        <taxon>Candidatus Chisholmiibacteriota</taxon>
    </lineage>
</organism>
<keyword evidence="2" id="KW-1133">Transmembrane helix</keyword>
<evidence type="ECO:0008006" key="5">
    <source>
        <dbReference type="Google" id="ProtNLM"/>
    </source>
</evidence>
<evidence type="ECO:0000256" key="1">
    <source>
        <dbReference type="SAM" id="Coils"/>
    </source>
</evidence>
<dbReference type="AlphaFoldDB" id="A0A1G1VST7"/>
<reference evidence="3 4" key="1">
    <citation type="journal article" date="2016" name="Nat. Commun.">
        <title>Thousands of microbial genomes shed light on interconnected biogeochemical processes in an aquifer system.</title>
        <authorList>
            <person name="Anantharaman K."/>
            <person name="Brown C.T."/>
            <person name="Hug L.A."/>
            <person name="Sharon I."/>
            <person name="Castelle C.J."/>
            <person name="Probst A.J."/>
            <person name="Thomas B.C."/>
            <person name="Singh A."/>
            <person name="Wilkins M.J."/>
            <person name="Karaoz U."/>
            <person name="Brodie E.L."/>
            <person name="Williams K.H."/>
            <person name="Hubbard S.S."/>
            <person name="Banfield J.F."/>
        </authorList>
    </citation>
    <scope>NUCLEOTIDE SEQUENCE [LARGE SCALE GENOMIC DNA]</scope>
</reference>
<evidence type="ECO:0000313" key="3">
    <source>
        <dbReference type="EMBL" id="OGY18459.1"/>
    </source>
</evidence>
<comment type="caution">
    <text evidence="3">The sequence shown here is derived from an EMBL/GenBank/DDBJ whole genome shotgun (WGS) entry which is preliminary data.</text>
</comment>
<dbReference type="Pfam" id="PF13196">
    <property type="entry name" value="DUF4012"/>
    <property type="match status" value="1"/>
</dbReference>
<feature type="coiled-coil region" evidence="1">
    <location>
        <begin position="92"/>
        <end position="119"/>
    </location>
</feature>
<gene>
    <name evidence="3" type="ORF">A2786_03090</name>
</gene>
<sequence length="649" mass="72437">MLGFLRKIIRRQKNAKADESPNLAVQDSMGEAVPKRTFPRLKYIAGGLLVFLVLLAIASAIIAVQAKGVISSAGETAGAAKAVYDAAKSQDLISANQKLDEVKTKLAETEKKYSALRWTGFIPLVGSYWHDGNHALKASKSGVEATDILIDAVEPYADVLGFKGQGSFLGGTAEDRIVRVVETLDKVTPKLDEVAQKLTLVSEELGKIDPDRYPFEMKGRNIGETIRLAQTVSNDALFAVTKAKPAMERLPKVMGVEKERKYMVLFQNDAELRSTGGFMTAYAILRIEKGKVFQEKSEDIYALDDKFTTRLPVPEPIQKYLPLVYRFNLRDMNLSPDFKVAMDLFSSHYNTIRGEPKINGIVAVDTKVLKDIVEVLGPIEVPGYGTYSSENDPRCDCPQVVYALELLADKPLATQRENRKGVLAPMLQTILLKSYGAPKQIWPKLFEVIIRDITEKHVLFYFYDPEEQQAAELINVAGRIREFDGDYFHLNDTNFAGAKSNMFTTQETEQAIEVLDGKIIKTVTVKYQNPFPPSNCNLEAGQLCLNGVLRDYVRLYVPKGSKLLEALGSEVPVETKEDLGKTVFEGFFTLRPQGQAKLVFRYEVPYEGKDYRLLIQKQPGSKKAKYTIATPQGREEFDLASDREVTISP</sequence>
<keyword evidence="1" id="KW-0175">Coiled coil</keyword>
<keyword evidence="2" id="KW-0812">Transmembrane</keyword>
<protein>
    <recommendedName>
        <fullName evidence="5">DUF4012 domain-containing protein</fullName>
    </recommendedName>
</protein>
<dbReference type="Proteomes" id="UP000179233">
    <property type="component" value="Unassembled WGS sequence"/>
</dbReference>
<feature type="transmembrane region" description="Helical" evidence="2">
    <location>
        <begin position="43"/>
        <end position="64"/>
    </location>
</feature>
<dbReference type="InterPro" id="IPR025101">
    <property type="entry name" value="DUF4012"/>
</dbReference>